<dbReference type="PROSITE" id="PS51462">
    <property type="entry name" value="NUDIX"/>
    <property type="match status" value="1"/>
</dbReference>
<dbReference type="PANTHER" id="PTHR43736">
    <property type="entry name" value="ADP-RIBOSE PYROPHOSPHATASE"/>
    <property type="match status" value="1"/>
</dbReference>
<dbReference type="InterPro" id="IPR000086">
    <property type="entry name" value="NUDIX_hydrolase_dom"/>
</dbReference>
<feature type="domain" description="Nudix hydrolase" evidence="2">
    <location>
        <begin position="74"/>
        <end position="200"/>
    </location>
</feature>
<dbReference type="Pfam" id="PF12535">
    <property type="entry name" value="Nudix_N"/>
    <property type="match status" value="1"/>
</dbReference>
<dbReference type="Proteomes" id="UP000019364">
    <property type="component" value="Unassembled WGS sequence"/>
</dbReference>
<dbReference type="Gene3D" id="3.90.79.10">
    <property type="entry name" value="Nucleoside Triphosphate Pyrophosphohydrolase"/>
    <property type="match status" value="1"/>
</dbReference>
<proteinExistence type="inferred from homology"/>
<name>W7YNC4_9BACL</name>
<dbReference type="InterPro" id="IPR015797">
    <property type="entry name" value="NUDIX_hydrolase-like_dom_sf"/>
</dbReference>
<protein>
    <submittedName>
        <fullName evidence="3">YjhB protein</fullName>
    </submittedName>
</protein>
<keyword evidence="4" id="KW-1185">Reference proteome</keyword>
<dbReference type="eggNOG" id="COG1051">
    <property type="taxonomic scope" value="Bacteria"/>
</dbReference>
<dbReference type="PANTHER" id="PTHR43736:SF1">
    <property type="entry name" value="DIHYDRONEOPTERIN TRIPHOSPHATE DIPHOSPHATASE"/>
    <property type="match status" value="1"/>
</dbReference>
<dbReference type="EMBL" id="BAVZ01000001">
    <property type="protein sequence ID" value="GAF06131.1"/>
    <property type="molecule type" value="Genomic_DNA"/>
</dbReference>
<dbReference type="RefSeq" id="WP_242403664.1">
    <property type="nucleotide sequence ID" value="NZ_BAVZ01000001.1"/>
</dbReference>
<comment type="similarity">
    <text evidence="1">Belongs to the Nudix hydrolase family.</text>
</comment>
<dbReference type="CDD" id="cd04672">
    <property type="entry name" value="NUDIX_CDP-Chase_like"/>
    <property type="match status" value="1"/>
</dbReference>
<reference evidence="3 4" key="1">
    <citation type="journal article" date="2014" name="Genome Announc.">
        <title>Draft Genome Sequence of Paenibacillus pini JCM 16418T, Isolated from the Rhizosphere of Pine Tree.</title>
        <authorList>
            <person name="Yuki M."/>
            <person name="Oshima K."/>
            <person name="Suda W."/>
            <person name="Oshida Y."/>
            <person name="Kitamura K."/>
            <person name="Iida Y."/>
            <person name="Hattori M."/>
            <person name="Ohkuma M."/>
        </authorList>
    </citation>
    <scope>NUCLEOTIDE SEQUENCE [LARGE SCALE GENOMIC DNA]</scope>
    <source>
        <strain evidence="3 4">JCM 16418</strain>
    </source>
</reference>
<sequence>MKLNMDVREPVRWLEWAKQIQAIAQTGITYTADVYDQERYEQLRELSVEIMEQYTNVNDSKLTELFASERGYATPKVDVRGVIFRGEDEILLVREKKEGVWSLPGGWADIGFSPSEIAVKEVHEESGYEVKPLQLLAVLDNHKHNPPGPYQAYKMFISCEITGGQAKIGIETSGVQFFKENDLPKLSQDRNTDAQIHMMFQLKRQPEQIPLFD</sequence>
<dbReference type="InterPro" id="IPR059176">
    <property type="entry name" value="UDP-X_N"/>
</dbReference>
<dbReference type="Pfam" id="PF00293">
    <property type="entry name" value="NUDIX"/>
    <property type="match status" value="1"/>
</dbReference>
<evidence type="ECO:0000256" key="1">
    <source>
        <dbReference type="ARBA" id="ARBA00005582"/>
    </source>
</evidence>
<comment type="caution">
    <text evidence="3">The sequence shown here is derived from an EMBL/GenBank/DDBJ whole genome shotgun (WGS) entry which is preliminary data.</text>
</comment>
<dbReference type="STRING" id="1236976.JCM16418_76"/>
<dbReference type="AlphaFoldDB" id="W7YNC4"/>
<evidence type="ECO:0000313" key="3">
    <source>
        <dbReference type="EMBL" id="GAF06131.1"/>
    </source>
</evidence>
<evidence type="ECO:0000259" key="2">
    <source>
        <dbReference type="PROSITE" id="PS51462"/>
    </source>
</evidence>
<evidence type="ECO:0000313" key="4">
    <source>
        <dbReference type="Proteomes" id="UP000019364"/>
    </source>
</evidence>
<dbReference type="SUPFAM" id="SSF55811">
    <property type="entry name" value="Nudix"/>
    <property type="match status" value="1"/>
</dbReference>
<gene>
    <name evidence="3" type="ORF">JCM16418_76</name>
</gene>
<accession>W7YNC4</accession>
<organism evidence="3 4">
    <name type="scientific">Paenibacillus pini JCM 16418</name>
    <dbReference type="NCBI Taxonomy" id="1236976"/>
    <lineage>
        <taxon>Bacteria</taxon>
        <taxon>Bacillati</taxon>
        <taxon>Bacillota</taxon>
        <taxon>Bacilli</taxon>
        <taxon>Bacillales</taxon>
        <taxon>Paenibacillaceae</taxon>
        <taxon>Paenibacillus</taxon>
    </lineage>
</organism>
<dbReference type="Gene3D" id="6.10.250.1120">
    <property type="match status" value="1"/>
</dbReference>